<dbReference type="EMBL" id="CP036265">
    <property type="protein sequence ID" value="QDT16499.1"/>
    <property type="molecule type" value="Genomic_DNA"/>
</dbReference>
<keyword evidence="1" id="KW-0472">Membrane</keyword>
<organism evidence="2 3">
    <name type="scientific">Alienimonas californiensis</name>
    <dbReference type="NCBI Taxonomy" id="2527989"/>
    <lineage>
        <taxon>Bacteria</taxon>
        <taxon>Pseudomonadati</taxon>
        <taxon>Planctomycetota</taxon>
        <taxon>Planctomycetia</taxon>
        <taxon>Planctomycetales</taxon>
        <taxon>Planctomycetaceae</taxon>
        <taxon>Alienimonas</taxon>
    </lineage>
</organism>
<dbReference type="RefSeq" id="WP_145359319.1">
    <property type="nucleotide sequence ID" value="NZ_CP036265.1"/>
</dbReference>
<sequence length="99" mass="10741">MICPHCGERFPANWQVDCAPGGQESPGTFLIVGAVVALISAALTAAAWRLDWFPLQVAGPALMLGALFAWSQAPIAWLDCRKSGCPACRRPVRVYLWSR</sequence>
<feature type="transmembrane region" description="Helical" evidence="1">
    <location>
        <begin position="57"/>
        <end position="78"/>
    </location>
</feature>
<protein>
    <submittedName>
        <fullName evidence="2">Uncharacterized protein</fullName>
    </submittedName>
</protein>
<evidence type="ECO:0000313" key="3">
    <source>
        <dbReference type="Proteomes" id="UP000318741"/>
    </source>
</evidence>
<accession>A0A517PAU5</accession>
<feature type="transmembrane region" description="Helical" evidence="1">
    <location>
        <begin position="29"/>
        <end position="50"/>
    </location>
</feature>
<evidence type="ECO:0000256" key="1">
    <source>
        <dbReference type="SAM" id="Phobius"/>
    </source>
</evidence>
<name>A0A517PAU5_9PLAN</name>
<keyword evidence="1" id="KW-1133">Transmembrane helix</keyword>
<reference evidence="2 3" key="1">
    <citation type="submission" date="2019-02" db="EMBL/GenBank/DDBJ databases">
        <title>Deep-cultivation of Planctomycetes and their phenomic and genomic characterization uncovers novel biology.</title>
        <authorList>
            <person name="Wiegand S."/>
            <person name="Jogler M."/>
            <person name="Boedeker C."/>
            <person name="Pinto D."/>
            <person name="Vollmers J."/>
            <person name="Rivas-Marin E."/>
            <person name="Kohn T."/>
            <person name="Peeters S.H."/>
            <person name="Heuer A."/>
            <person name="Rast P."/>
            <person name="Oberbeckmann S."/>
            <person name="Bunk B."/>
            <person name="Jeske O."/>
            <person name="Meyerdierks A."/>
            <person name="Storesund J.E."/>
            <person name="Kallscheuer N."/>
            <person name="Luecker S."/>
            <person name="Lage O.M."/>
            <person name="Pohl T."/>
            <person name="Merkel B.J."/>
            <person name="Hornburger P."/>
            <person name="Mueller R.-W."/>
            <person name="Bruemmer F."/>
            <person name="Labrenz M."/>
            <person name="Spormann A.M."/>
            <person name="Op den Camp H."/>
            <person name="Overmann J."/>
            <person name="Amann R."/>
            <person name="Jetten M.S.M."/>
            <person name="Mascher T."/>
            <person name="Medema M.H."/>
            <person name="Devos D.P."/>
            <person name="Kaster A.-K."/>
            <person name="Ovreas L."/>
            <person name="Rohde M."/>
            <person name="Galperin M.Y."/>
            <person name="Jogler C."/>
        </authorList>
    </citation>
    <scope>NUCLEOTIDE SEQUENCE [LARGE SCALE GENOMIC DNA]</scope>
    <source>
        <strain evidence="2 3">CA12</strain>
    </source>
</reference>
<dbReference type="AlphaFoldDB" id="A0A517PAU5"/>
<dbReference type="KEGG" id="acaf:CA12_26030"/>
<proteinExistence type="predicted"/>
<keyword evidence="3" id="KW-1185">Reference proteome</keyword>
<dbReference type="Proteomes" id="UP000318741">
    <property type="component" value="Chromosome"/>
</dbReference>
<gene>
    <name evidence="2" type="ORF">CA12_26030</name>
</gene>
<evidence type="ECO:0000313" key="2">
    <source>
        <dbReference type="EMBL" id="QDT16499.1"/>
    </source>
</evidence>
<keyword evidence="1" id="KW-0812">Transmembrane</keyword>